<feature type="coiled-coil region" evidence="1">
    <location>
        <begin position="43"/>
        <end position="84"/>
    </location>
</feature>
<comment type="caution">
    <text evidence="2">The sequence shown here is derived from an EMBL/GenBank/DDBJ whole genome shotgun (WGS) entry which is preliminary data.</text>
</comment>
<proteinExistence type="predicted"/>
<keyword evidence="1" id="KW-0175">Coiled coil</keyword>
<gene>
    <name evidence="2" type="ORF">SGQ83_19690</name>
</gene>
<evidence type="ECO:0000256" key="1">
    <source>
        <dbReference type="SAM" id="Coils"/>
    </source>
</evidence>
<dbReference type="RefSeq" id="WP_230002122.1">
    <property type="nucleotide sequence ID" value="NZ_CP087134.1"/>
</dbReference>
<protein>
    <recommendedName>
        <fullName evidence="4">Helix-turn-helix domain-containing protein</fullName>
    </recommendedName>
</protein>
<accession>A0ABU4RG76</accession>
<organism evidence="2 3">
    <name type="scientific">Flavobacterium cupriresistens</name>
    <dbReference type="NCBI Taxonomy" id="2893885"/>
    <lineage>
        <taxon>Bacteria</taxon>
        <taxon>Pseudomonadati</taxon>
        <taxon>Bacteroidota</taxon>
        <taxon>Flavobacteriia</taxon>
        <taxon>Flavobacteriales</taxon>
        <taxon>Flavobacteriaceae</taxon>
        <taxon>Flavobacterium</taxon>
    </lineage>
</organism>
<evidence type="ECO:0000313" key="2">
    <source>
        <dbReference type="EMBL" id="MDX6191587.1"/>
    </source>
</evidence>
<sequence>MCTKKIRVVQLFKRGLSQRQIAIKLGLNEMIVELWLKPIKASKEENKTNIGILEDKLKTLLENKTATAREIKDITAAIKQLESRF</sequence>
<evidence type="ECO:0000313" key="3">
    <source>
        <dbReference type="Proteomes" id="UP001273350"/>
    </source>
</evidence>
<keyword evidence="3" id="KW-1185">Reference proteome</keyword>
<evidence type="ECO:0008006" key="4">
    <source>
        <dbReference type="Google" id="ProtNLM"/>
    </source>
</evidence>
<dbReference type="Proteomes" id="UP001273350">
    <property type="component" value="Unassembled WGS sequence"/>
</dbReference>
<dbReference type="EMBL" id="JAWXVI010000011">
    <property type="protein sequence ID" value="MDX6191587.1"/>
    <property type="molecule type" value="Genomic_DNA"/>
</dbReference>
<reference evidence="2 3" key="1">
    <citation type="submission" date="2023-11" db="EMBL/GenBank/DDBJ databases">
        <title>Unpublished Manusciprt.</title>
        <authorList>
            <person name="Saticioglu I.B."/>
            <person name="Ay H."/>
            <person name="Ajmi N."/>
            <person name="Altun S."/>
            <person name="Duman M."/>
        </authorList>
    </citation>
    <scope>NUCLEOTIDE SEQUENCE [LARGE SCALE GENOMIC DNA]</scope>
    <source>
        <strain evidence="2 3">Fl-318</strain>
    </source>
</reference>
<name>A0ABU4RG76_9FLAO</name>